<dbReference type="PANTHER" id="PTHR10953:SF102">
    <property type="entry name" value="ADENYLYLTRANSFERASE AND SULFURTRANSFERASE MOCS3"/>
    <property type="match status" value="1"/>
</dbReference>
<dbReference type="EMBL" id="JACSQL010000001">
    <property type="protein sequence ID" value="MBD7966690.1"/>
    <property type="molecule type" value="Genomic_DNA"/>
</dbReference>
<dbReference type="GO" id="GO:0016779">
    <property type="term" value="F:nucleotidyltransferase activity"/>
    <property type="evidence" value="ECO:0007669"/>
    <property type="project" value="UniProtKB-KW"/>
</dbReference>
<organism evidence="2 3">
    <name type="scientific">Paenibacillus gallinarum</name>
    <dbReference type="NCBI Taxonomy" id="2762232"/>
    <lineage>
        <taxon>Bacteria</taxon>
        <taxon>Bacillati</taxon>
        <taxon>Bacillota</taxon>
        <taxon>Bacilli</taxon>
        <taxon>Bacillales</taxon>
        <taxon>Paenibacillaceae</taxon>
        <taxon>Paenibacillus</taxon>
    </lineage>
</organism>
<dbReference type="SUPFAM" id="SSF69572">
    <property type="entry name" value="Activating enzymes of the ubiquitin-like proteins"/>
    <property type="match status" value="1"/>
</dbReference>
<evidence type="ECO:0000259" key="1">
    <source>
        <dbReference type="Pfam" id="PF00899"/>
    </source>
</evidence>
<protein>
    <submittedName>
        <fullName evidence="2">ThiF family adenylyltransferase</fullName>
    </submittedName>
</protein>
<dbReference type="InterPro" id="IPR000594">
    <property type="entry name" value="ThiF_NAD_FAD-bd"/>
</dbReference>
<dbReference type="InterPro" id="IPR035985">
    <property type="entry name" value="Ubiquitin-activating_enz"/>
</dbReference>
<evidence type="ECO:0000313" key="2">
    <source>
        <dbReference type="EMBL" id="MBD7966690.1"/>
    </source>
</evidence>
<comment type="caution">
    <text evidence="2">The sequence shown here is derived from an EMBL/GenBank/DDBJ whole genome shotgun (WGS) entry which is preliminary data.</text>
</comment>
<dbReference type="Gene3D" id="3.40.50.720">
    <property type="entry name" value="NAD(P)-binding Rossmann-like Domain"/>
    <property type="match status" value="1"/>
</dbReference>
<sequence length="343" mass="38534">MNQGRYSRQENFQPIGLQGQQLLSDAHVLIIGAGALGSGNAEILARSGIGTITIIDRDVVEWSNLQRQSLYSEQDVTEQLPKAIAAANRLKEINSDIRVNPYVMDCSALDLQNILENHNIDLILDATDHFPIRYMINDISYRYQIPWIYGACSGSFGAVYNFIPGKTPCLHCLLKRMPFGSASCDIEGIIAPAVQRVVSTQSAEALKWLTGNKSKMSDRFMVFDLWTNMSQAIRIHDEAGHRTCQTCGAEPTYPYLGYDTEIKTEVLCGRSSVWVRYPREELLDLEGVAKRAMGKDTGVRVTPHLIQIEEENFRLVIFQDGRALIHGTSDPVEAKKLYQRYVM</sequence>
<dbReference type="RefSeq" id="WP_191797453.1">
    <property type="nucleotide sequence ID" value="NZ_JACSQL010000001.1"/>
</dbReference>
<gene>
    <name evidence="2" type="ORF">H9647_01300</name>
</gene>
<feature type="domain" description="THIF-type NAD/FAD binding fold" evidence="1">
    <location>
        <begin position="6"/>
        <end position="236"/>
    </location>
</feature>
<proteinExistence type="predicted"/>
<dbReference type="PANTHER" id="PTHR10953">
    <property type="entry name" value="UBIQUITIN-ACTIVATING ENZYME E1"/>
    <property type="match status" value="1"/>
</dbReference>
<dbReference type="Pfam" id="PF00899">
    <property type="entry name" value="ThiF"/>
    <property type="match status" value="1"/>
</dbReference>
<keyword evidence="2" id="KW-0808">Transferase</keyword>
<evidence type="ECO:0000313" key="3">
    <source>
        <dbReference type="Proteomes" id="UP000608071"/>
    </source>
</evidence>
<dbReference type="InterPro" id="IPR045886">
    <property type="entry name" value="ThiF/MoeB/HesA"/>
</dbReference>
<accession>A0ABR8STF7</accession>
<dbReference type="Proteomes" id="UP000608071">
    <property type="component" value="Unassembled WGS sequence"/>
</dbReference>
<keyword evidence="3" id="KW-1185">Reference proteome</keyword>
<dbReference type="CDD" id="cd00757">
    <property type="entry name" value="ThiF_MoeB_HesA_family"/>
    <property type="match status" value="1"/>
</dbReference>
<name>A0ABR8STF7_9BACL</name>
<reference evidence="2 3" key="1">
    <citation type="submission" date="2020-08" db="EMBL/GenBank/DDBJ databases">
        <title>A Genomic Blueprint of the Chicken Gut Microbiome.</title>
        <authorList>
            <person name="Gilroy R."/>
            <person name="Ravi A."/>
            <person name="Getino M."/>
            <person name="Pursley I."/>
            <person name="Horton D.L."/>
            <person name="Alikhan N.-F."/>
            <person name="Baker D."/>
            <person name="Gharbi K."/>
            <person name="Hall N."/>
            <person name="Watson M."/>
            <person name="Adriaenssens E.M."/>
            <person name="Foster-Nyarko E."/>
            <person name="Jarju S."/>
            <person name="Secka A."/>
            <person name="Antonio M."/>
            <person name="Oren A."/>
            <person name="Chaudhuri R."/>
            <person name="La Ragione R.M."/>
            <person name="Hildebrand F."/>
            <person name="Pallen M.J."/>
        </authorList>
    </citation>
    <scope>NUCLEOTIDE SEQUENCE [LARGE SCALE GENOMIC DNA]</scope>
    <source>
        <strain evidence="2 3">Sa2BVA9</strain>
    </source>
</reference>
<keyword evidence="2" id="KW-0548">Nucleotidyltransferase</keyword>